<comment type="caution">
    <text evidence="3">The sequence shown here is derived from an EMBL/GenBank/DDBJ whole genome shotgun (WGS) entry which is preliminary data.</text>
</comment>
<accession>A0A9D1DNZ9</accession>
<dbReference type="GO" id="GO:0016987">
    <property type="term" value="F:sigma factor activity"/>
    <property type="evidence" value="ECO:0007669"/>
    <property type="project" value="InterPro"/>
</dbReference>
<dbReference type="Proteomes" id="UP000886785">
    <property type="component" value="Unassembled WGS sequence"/>
</dbReference>
<reference evidence="3" key="1">
    <citation type="submission" date="2020-10" db="EMBL/GenBank/DDBJ databases">
        <authorList>
            <person name="Gilroy R."/>
        </authorList>
    </citation>
    <scope>NUCLEOTIDE SEQUENCE</scope>
    <source>
        <strain evidence="3">ChiSjej1B19-7085</strain>
    </source>
</reference>
<evidence type="ECO:0000313" key="3">
    <source>
        <dbReference type="EMBL" id="HIR56373.1"/>
    </source>
</evidence>
<dbReference type="AlphaFoldDB" id="A0A9D1DNZ9"/>
<name>A0A9D1DNZ9_9FIRM</name>
<protein>
    <submittedName>
        <fullName evidence="3">Sigma-70 family RNA polymerase sigma factor</fullName>
    </submittedName>
</protein>
<dbReference type="GO" id="GO:0006352">
    <property type="term" value="P:DNA-templated transcription initiation"/>
    <property type="evidence" value="ECO:0007669"/>
    <property type="project" value="InterPro"/>
</dbReference>
<dbReference type="InterPro" id="IPR014284">
    <property type="entry name" value="RNA_pol_sigma-70_dom"/>
</dbReference>
<dbReference type="Pfam" id="PF08281">
    <property type="entry name" value="Sigma70_r4_2"/>
    <property type="match status" value="1"/>
</dbReference>
<dbReference type="Gene3D" id="1.10.10.10">
    <property type="entry name" value="Winged helix-like DNA-binding domain superfamily/Winged helix DNA-binding domain"/>
    <property type="match status" value="1"/>
</dbReference>
<dbReference type="EMBL" id="DVHF01000022">
    <property type="protein sequence ID" value="HIR56373.1"/>
    <property type="molecule type" value="Genomic_DNA"/>
</dbReference>
<dbReference type="SUPFAM" id="SSF88659">
    <property type="entry name" value="Sigma3 and sigma4 domains of RNA polymerase sigma factors"/>
    <property type="match status" value="1"/>
</dbReference>
<evidence type="ECO:0000259" key="2">
    <source>
        <dbReference type="Pfam" id="PF08281"/>
    </source>
</evidence>
<evidence type="ECO:0000313" key="4">
    <source>
        <dbReference type="Proteomes" id="UP000886785"/>
    </source>
</evidence>
<dbReference type="GO" id="GO:0003677">
    <property type="term" value="F:DNA binding"/>
    <property type="evidence" value="ECO:0007669"/>
    <property type="project" value="InterPro"/>
</dbReference>
<gene>
    <name evidence="3" type="ORF">IAA54_01790</name>
</gene>
<sequence>MRHKVLSLDFMREPAAPEQDPEEGQERRERISRALKTAIAQELTDRQRSCVTLYYFEKKSQPEISRELGIGVPSVSKNLKRARKNLERVLRYAI</sequence>
<organism evidence="3 4">
    <name type="scientific">Candidatus Gallacutalibacter pullicola</name>
    <dbReference type="NCBI Taxonomy" id="2840830"/>
    <lineage>
        <taxon>Bacteria</taxon>
        <taxon>Bacillati</taxon>
        <taxon>Bacillota</taxon>
        <taxon>Clostridia</taxon>
        <taxon>Eubacteriales</taxon>
        <taxon>Candidatus Gallacutalibacter</taxon>
    </lineage>
</organism>
<dbReference type="CDD" id="cd06171">
    <property type="entry name" value="Sigma70_r4"/>
    <property type="match status" value="1"/>
</dbReference>
<dbReference type="InterPro" id="IPR036388">
    <property type="entry name" value="WH-like_DNA-bd_sf"/>
</dbReference>
<dbReference type="InterPro" id="IPR013324">
    <property type="entry name" value="RNA_pol_sigma_r3/r4-like"/>
</dbReference>
<evidence type="ECO:0000256" key="1">
    <source>
        <dbReference type="SAM" id="MobiDB-lite"/>
    </source>
</evidence>
<proteinExistence type="predicted"/>
<feature type="region of interest" description="Disordered" evidence="1">
    <location>
        <begin position="1"/>
        <end position="29"/>
    </location>
</feature>
<dbReference type="InterPro" id="IPR013249">
    <property type="entry name" value="RNA_pol_sigma70_r4_t2"/>
</dbReference>
<feature type="domain" description="RNA polymerase sigma factor 70 region 4 type 2" evidence="2">
    <location>
        <begin position="41"/>
        <end position="86"/>
    </location>
</feature>
<dbReference type="NCBIfam" id="TIGR02937">
    <property type="entry name" value="sigma70-ECF"/>
    <property type="match status" value="1"/>
</dbReference>
<reference evidence="3" key="2">
    <citation type="journal article" date="2021" name="PeerJ">
        <title>Extensive microbial diversity within the chicken gut microbiome revealed by metagenomics and culture.</title>
        <authorList>
            <person name="Gilroy R."/>
            <person name="Ravi A."/>
            <person name="Getino M."/>
            <person name="Pursley I."/>
            <person name="Horton D.L."/>
            <person name="Alikhan N.F."/>
            <person name="Baker D."/>
            <person name="Gharbi K."/>
            <person name="Hall N."/>
            <person name="Watson M."/>
            <person name="Adriaenssens E.M."/>
            <person name="Foster-Nyarko E."/>
            <person name="Jarju S."/>
            <person name="Secka A."/>
            <person name="Antonio M."/>
            <person name="Oren A."/>
            <person name="Chaudhuri R.R."/>
            <person name="La Ragione R."/>
            <person name="Hildebrand F."/>
            <person name="Pallen M.J."/>
        </authorList>
    </citation>
    <scope>NUCLEOTIDE SEQUENCE</scope>
    <source>
        <strain evidence="3">ChiSjej1B19-7085</strain>
    </source>
</reference>